<gene>
    <name evidence="2" type="ORF">GAK29_04698</name>
</gene>
<dbReference type="EMBL" id="WNDP01000235">
    <property type="protein sequence ID" value="KAF1013697.1"/>
    <property type="molecule type" value="Genomic_DNA"/>
</dbReference>
<evidence type="ECO:0000313" key="2">
    <source>
        <dbReference type="EMBL" id="KAF1013697.1"/>
    </source>
</evidence>
<proteinExistence type="predicted"/>
<evidence type="ECO:0000313" key="3">
    <source>
        <dbReference type="Proteomes" id="UP000490535"/>
    </source>
</evidence>
<dbReference type="AlphaFoldDB" id="A0A833PB26"/>
<dbReference type="InterPro" id="IPR007001">
    <property type="entry name" value="Shufflon_N"/>
</dbReference>
<name>A0A833PB26_ACIBZ</name>
<dbReference type="Proteomes" id="UP000490535">
    <property type="component" value="Unassembled WGS sequence"/>
</dbReference>
<protein>
    <recommendedName>
        <fullName evidence="1">Bacterial shufflon protein N-terminal domain-containing protein</fullName>
    </recommendedName>
</protein>
<reference evidence="3" key="1">
    <citation type="journal article" date="2020" name="MBio">
        <title>Horizontal gene transfer to a defensive symbiont with a reduced genome amongst a multipartite beetle microbiome.</title>
        <authorList>
            <person name="Waterworth S.C."/>
            <person name="Florez L.V."/>
            <person name="Rees E.R."/>
            <person name="Hertweck C."/>
            <person name="Kaltenpoth M."/>
            <person name="Kwan J.C."/>
        </authorList>
    </citation>
    <scope>NUCLEOTIDE SEQUENCE [LARGE SCALE GENOMIC DNA]</scope>
</reference>
<organism evidence="2 3">
    <name type="scientific">Acinetobacter bereziniae</name>
    <name type="common">Acinetobacter genomosp. 10</name>
    <dbReference type="NCBI Taxonomy" id="106648"/>
    <lineage>
        <taxon>Bacteria</taxon>
        <taxon>Pseudomonadati</taxon>
        <taxon>Pseudomonadota</taxon>
        <taxon>Gammaproteobacteria</taxon>
        <taxon>Moraxellales</taxon>
        <taxon>Moraxellaceae</taxon>
        <taxon>Acinetobacter</taxon>
    </lineage>
</organism>
<sequence length="180" mass="19710">MTNPSRPLTIWYSGSPAMSEIKDRSILMLRGALTSGSIKSFGDINVEQTITASGNIKGSTLESTGRSTVGEFIQLNGQATAGATCLSNGLQGRTPEGQLLSCTNGVWRSSGGKPNKTFYTYTNYNNSYNYSYLGKHDVCVSIYGNENDQDDTWRGVEQYATDQWRITVKNSSETALCLDW</sequence>
<comment type="caution">
    <text evidence="2">The sequence shown here is derived from an EMBL/GenBank/DDBJ whole genome shotgun (WGS) entry which is preliminary data.</text>
</comment>
<dbReference type="Pfam" id="PF04917">
    <property type="entry name" value="Shufflon_N"/>
    <property type="match status" value="1"/>
</dbReference>
<accession>A0A833PB26</accession>
<feature type="domain" description="Bacterial shufflon protein N-terminal" evidence="1">
    <location>
        <begin position="48"/>
        <end position="105"/>
    </location>
</feature>
<evidence type="ECO:0000259" key="1">
    <source>
        <dbReference type="Pfam" id="PF04917"/>
    </source>
</evidence>